<dbReference type="OrthoDB" id="3242798at2"/>
<dbReference type="PANTHER" id="PTHR23407:SF1">
    <property type="entry name" value="5-FORMYLTETRAHYDROFOLATE CYCLO-LIGASE"/>
    <property type="match status" value="1"/>
</dbReference>
<feature type="compositionally biased region" description="Low complexity" evidence="4">
    <location>
        <begin position="12"/>
        <end position="31"/>
    </location>
</feature>
<keyword evidence="5" id="KW-0436">Ligase</keyword>
<dbReference type="Proteomes" id="UP000195981">
    <property type="component" value="Unassembled WGS sequence"/>
</dbReference>
<dbReference type="EMBL" id="FWFG01000057">
    <property type="protein sequence ID" value="SLM91305.1"/>
    <property type="molecule type" value="Genomic_DNA"/>
</dbReference>
<feature type="region of interest" description="Disordered" evidence="4">
    <location>
        <begin position="1"/>
        <end position="52"/>
    </location>
</feature>
<protein>
    <submittedName>
        <fullName evidence="5">5-formyltetrahydrofolate cyclo-ligase</fullName>
        <ecNumber evidence="5">6.3.3.2</ecNumber>
    </submittedName>
</protein>
<evidence type="ECO:0000256" key="2">
    <source>
        <dbReference type="ARBA" id="ARBA00022741"/>
    </source>
</evidence>
<dbReference type="InterPro" id="IPR037171">
    <property type="entry name" value="NagB/RpiA_transferase-like"/>
</dbReference>
<dbReference type="GO" id="GO:0005524">
    <property type="term" value="F:ATP binding"/>
    <property type="evidence" value="ECO:0007669"/>
    <property type="project" value="UniProtKB-KW"/>
</dbReference>
<evidence type="ECO:0000313" key="6">
    <source>
        <dbReference type="Proteomes" id="UP000195981"/>
    </source>
</evidence>
<dbReference type="EC" id="6.3.3.2" evidence="5"/>
<evidence type="ECO:0000313" key="5">
    <source>
        <dbReference type="EMBL" id="SLM91305.1"/>
    </source>
</evidence>
<name>A0A1X6WZ84_9MICO</name>
<evidence type="ECO:0000256" key="1">
    <source>
        <dbReference type="ARBA" id="ARBA00010638"/>
    </source>
</evidence>
<dbReference type="GO" id="GO:0009396">
    <property type="term" value="P:folic acid-containing compound biosynthetic process"/>
    <property type="evidence" value="ECO:0007669"/>
    <property type="project" value="TreeGrafter"/>
</dbReference>
<dbReference type="GO" id="GO:0035999">
    <property type="term" value="P:tetrahydrofolate interconversion"/>
    <property type="evidence" value="ECO:0007669"/>
    <property type="project" value="TreeGrafter"/>
</dbReference>
<gene>
    <name evidence="5" type="ORF">FM110_06375</name>
</gene>
<comment type="similarity">
    <text evidence="1">Belongs to the 5-formyltetrahydrofolate cyclo-ligase family.</text>
</comment>
<dbReference type="InterPro" id="IPR024185">
    <property type="entry name" value="FTHF_cligase-like_sf"/>
</dbReference>
<feature type="compositionally biased region" description="Pro residues" evidence="4">
    <location>
        <begin position="1"/>
        <end position="11"/>
    </location>
</feature>
<evidence type="ECO:0000256" key="3">
    <source>
        <dbReference type="ARBA" id="ARBA00022840"/>
    </source>
</evidence>
<feature type="region of interest" description="Disordered" evidence="4">
    <location>
        <begin position="146"/>
        <end position="167"/>
    </location>
</feature>
<keyword evidence="2" id="KW-0547">Nucleotide-binding</keyword>
<dbReference type="RefSeq" id="WP_087103735.1">
    <property type="nucleotide sequence ID" value="NZ_FWFG01000057.1"/>
</dbReference>
<accession>A0A1X6WZ84</accession>
<dbReference type="Pfam" id="PF01812">
    <property type="entry name" value="5-FTHF_cyc-lig"/>
    <property type="match status" value="1"/>
</dbReference>
<proteinExistence type="inferred from homology"/>
<feature type="compositionally biased region" description="Polar residues" evidence="4">
    <location>
        <begin position="32"/>
        <end position="44"/>
    </location>
</feature>
<reference evidence="5 6" key="1">
    <citation type="submission" date="2017-02" db="EMBL/GenBank/DDBJ databases">
        <authorList>
            <person name="Peterson S.W."/>
        </authorList>
    </citation>
    <scope>NUCLEOTIDE SEQUENCE [LARGE SCALE GENOMIC DNA]</scope>
    <source>
        <strain evidence="5 6">CIP104813</strain>
    </source>
</reference>
<dbReference type="GO" id="GO:0030272">
    <property type="term" value="F:5-formyltetrahydrofolate cyclo-ligase activity"/>
    <property type="evidence" value="ECO:0007669"/>
    <property type="project" value="UniProtKB-EC"/>
</dbReference>
<sequence length="251" mass="25991">MDDATTPPPSPDAAAAPRDPAPGPVDVDPASTDSAGTDPVSTDPVSAKKELRRRIRAARSAALAGTEDRGADGLRDAAAPLLPRLREIAREAGSVTISAFWPSPSEPDVLAVVALVREMVETEGAALHVLFPAASGGEMLDWIDGDEREGAEPSTGRGFGDEPRGERAGADALSRADLVLAPALAVDRDGTRLGHGGGYYDRALPHRRPGTPVVAVVHPVELLEPGALVREAHDEPVDGVLTADGLLLLEA</sequence>
<dbReference type="InterPro" id="IPR002698">
    <property type="entry name" value="FTHF_cligase"/>
</dbReference>
<keyword evidence="6" id="KW-1185">Reference proteome</keyword>
<organism evidence="5 6">
    <name type="scientific">Brachybacterium nesterenkovii</name>
    <dbReference type="NCBI Taxonomy" id="47847"/>
    <lineage>
        <taxon>Bacteria</taxon>
        <taxon>Bacillati</taxon>
        <taxon>Actinomycetota</taxon>
        <taxon>Actinomycetes</taxon>
        <taxon>Micrococcales</taxon>
        <taxon>Dermabacteraceae</taxon>
        <taxon>Brachybacterium</taxon>
    </lineage>
</organism>
<keyword evidence="3" id="KW-0067">ATP-binding</keyword>
<dbReference type="Gene3D" id="3.40.50.10420">
    <property type="entry name" value="NagB/RpiA/CoA transferase-like"/>
    <property type="match status" value="1"/>
</dbReference>
<dbReference type="SUPFAM" id="SSF100950">
    <property type="entry name" value="NagB/RpiA/CoA transferase-like"/>
    <property type="match status" value="1"/>
</dbReference>
<dbReference type="PANTHER" id="PTHR23407">
    <property type="entry name" value="ATPASE INHIBITOR/5-FORMYLTETRAHYDROFOLATE CYCLO-LIGASE"/>
    <property type="match status" value="1"/>
</dbReference>
<evidence type="ECO:0000256" key="4">
    <source>
        <dbReference type="SAM" id="MobiDB-lite"/>
    </source>
</evidence>
<dbReference type="AlphaFoldDB" id="A0A1X6WZ84"/>